<dbReference type="InterPro" id="IPR001507">
    <property type="entry name" value="ZP_dom"/>
</dbReference>
<feature type="domain" description="ZP" evidence="2">
    <location>
        <begin position="48"/>
        <end position="163"/>
    </location>
</feature>
<proteinExistence type="predicted"/>
<dbReference type="InterPro" id="IPR056953">
    <property type="entry name" value="CUT_N"/>
</dbReference>
<feature type="chain" id="PRO_5044784975" description="ZP domain-containing protein" evidence="1">
    <location>
        <begin position="22"/>
        <end position="163"/>
    </location>
</feature>
<sequence>MYIHSFNIFTILSTIIAKTLSDELFQADLGNDFKIGLAENGYKAVKLKCGANHMTVTLETDVDFSGVLYTRGNFYDKKFPCFIDTTNSENKRNFSMKFSLRECNTKKETTDTLVFVENYVTSRIGLANADPAESSKEALPLIGTGSNTIVITPDTYKRKKDEL</sequence>
<dbReference type="Proteomes" id="UP001516400">
    <property type="component" value="Unassembled WGS sequence"/>
</dbReference>
<evidence type="ECO:0000313" key="4">
    <source>
        <dbReference type="Proteomes" id="UP001516400"/>
    </source>
</evidence>
<reference evidence="3 4" key="1">
    <citation type="journal article" date="2021" name="BMC Biol.">
        <title>Horizontally acquired antibacterial genes associated with adaptive radiation of ladybird beetles.</title>
        <authorList>
            <person name="Li H.S."/>
            <person name="Tang X.F."/>
            <person name="Huang Y.H."/>
            <person name="Xu Z.Y."/>
            <person name="Chen M.L."/>
            <person name="Du X.Y."/>
            <person name="Qiu B.Y."/>
            <person name="Chen P.T."/>
            <person name="Zhang W."/>
            <person name="Slipinski A."/>
            <person name="Escalona H.E."/>
            <person name="Waterhouse R.M."/>
            <person name="Zwick A."/>
            <person name="Pang H."/>
        </authorList>
    </citation>
    <scope>NUCLEOTIDE SEQUENCE [LARGE SCALE GENOMIC DNA]</scope>
    <source>
        <strain evidence="3">SYSU2018</strain>
    </source>
</reference>
<accession>A0ABD2NY33</accession>
<organism evidence="3 4">
    <name type="scientific">Cryptolaemus montrouzieri</name>
    <dbReference type="NCBI Taxonomy" id="559131"/>
    <lineage>
        <taxon>Eukaryota</taxon>
        <taxon>Metazoa</taxon>
        <taxon>Ecdysozoa</taxon>
        <taxon>Arthropoda</taxon>
        <taxon>Hexapoda</taxon>
        <taxon>Insecta</taxon>
        <taxon>Pterygota</taxon>
        <taxon>Neoptera</taxon>
        <taxon>Endopterygota</taxon>
        <taxon>Coleoptera</taxon>
        <taxon>Polyphaga</taxon>
        <taxon>Cucujiformia</taxon>
        <taxon>Coccinelloidea</taxon>
        <taxon>Coccinellidae</taxon>
        <taxon>Scymninae</taxon>
        <taxon>Scymnini</taxon>
        <taxon>Cryptolaemus</taxon>
    </lineage>
</organism>
<keyword evidence="4" id="KW-1185">Reference proteome</keyword>
<protein>
    <recommendedName>
        <fullName evidence="2">ZP domain-containing protein</fullName>
    </recommendedName>
</protein>
<dbReference type="PANTHER" id="PTHR46560:SF7">
    <property type="entry name" value="RE59626P"/>
    <property type="match status" value="1"/>
</dbReference>
<dbReference type="PANTHER" id="PTHR46560">
    <property type="entry name" value="CYPHER, ISOFORM B"/>
    <property type="match status" value="1"/>
</dbReference>
<name>A0ABD2NY33_9CUCU</name>
<evidence type="ECO:0000259" key="2">
    <source>
        <dbReference type="PROSITE" id="PS51034"/>
    </source>
</evidence>
<keyword evidence="1" id="KW-0732">Signal</keyword>
<feature type="signal peptide" evidence="1">
    <location>
        <begin position="1"/>
        <end position="21"/>
    </location>
</feature>
<comment type="caution">
    <text evidence="3">The sequence shown here is derived from an EMBL/GenBank/DDBJ whole genome shotgun (WGS) entry which is preliminary data.</text>
</comment>
<dbReference type="PROSITE" id="PS51034">
    <property type="entry name" value="ZP_2"/>
    <property type="match status" value="1"/>
</dbReference>
<dbReference type="Gene3D" id="2.60.40.3210">
    <property type="entry name" value="Zona pellucida, ZP-N domain"/>
    <property type="match status" value="1"/>
</dbReference>
<evidence type="ECO:0000313" key="3">
    <source>
        <dbReference type="EMBL" id="KAL3283633.1"/>
    </source>
</evidence>
<dbReference type="Pfam" id="PF25057">
    <property type="entry name" value="CUT_N"/>
    <property type="match status" value="1"/>
</dbReference>
<gene>
    <name evidence="3" type="ORF">HHI36_006772</name>
</gene>
<dbReference type="AlphaFoldDB" id="A0ABD2NY33"/>
<evidence type="ECO:0000256" key="1">
    <source>
        <dbReference type="SAM" id="SignalP"/>
    </source>
</evidence>
<dbReference type="EMBL" id="JABFTP020000144">
    <property type="protein sequence ID" value="KAL3283633.1"/>
    <property type="molecule type" value="Genomic_DNA"/>
</dbReference>